<name>A0ABV4HFN3_9SPHI</name>
<evidence type="ECO:0000313" key="5">
    <source>
        <dbReference type="Proteomes" id="UP001566204"/>
    </source>
</evidence>
<dbReference type="Pfam" id="PF00440">
    <property type="entry name" value="TetR_N"/>
    <property type="match status" value="1"/>
</dbReference>
<dbReference type="PANTHER" id="PTHR30328">
    <property type="entry name" value="TRANSCRIPTIONAL REPRESSOR"/>
    <property type="match status" value="1"/>
</dbReference>
<dbReference type="PROSITE" id="PS50977">
    <property type="entry name" value="HTH_TETR_2"/>
    <property type="match status" value="1"/>
</dbReference>
<keyword evidence="1 2" id="KW-0238">DNA-binding</keyword>
<feature type="domain" description="HTH tetR-type" evidence="3">
    <location>
        <begin position="12"/>
        <end position="72"/>
    </location>
</feature>
<dbReference type="EMBL" id="JBEOQB010000005">
    <property type="protein sequence ID" value="MEZ0453306.1"/>
    <property type="molecule type" value="Genomic_DNA"/>
</dbReference>
<dbReference type="Gene3D" id="1.10.357.10">
    <property type="entry name" value="Tetracycline Repressor, domain 2"/>
    <property type="match status" value="1"/>
</dbReference>
<gene>
    <name evidence="4" type="ORF">ABTW24_17060</name>
</gene>
<evidence type="ECO:0000256" key="1">
    <source>
        <dbReference type="ARBA" id="ARBA00023125"/>
    </source>
</evidence>
<dbReference type="PRINTS" id="PR00455">
    <property type="entry name" value="HTHTETR"/>
</dbReference>
<dbReference type="InterPro" id="IPR001647">
    <property type="entry name" value="HTH_TetR"/>
</dbReference>
<comment type="caution">
    <text evidence="4">The sequence shown here is derived from an EMBL/GenBank/DDBJ whole genome shotgun (WGS) entry which is preliminary data.</text>
</comment>
<dbReference type="InterPro" id="IPR009057">
    <property type="entry name" value="Homeodomain-like_sf"/>
</dbReference>
<evidence type="ECO:0000259" key="3">
    <source>
        <dbReference type="PROSITE" id="PS50977"/>
    </source>
</evidence>
<evidence type="ECO:0000256" key="2">
    <source>
        <dbReference type="PROSITE-ProRule" id="PRU00335"/>
    </source>
</evidence>
<protein>
    <submittedName>
        <fullName evidence="4">TetR/AcrR family transcriptional regulator</fullName>
    </submittedName>
</protein>
<dbReference type="PANTHER" id="PTHR30328:SF54">
    <property type="entry name" value="HTH-TYPE TRANSCRIPTIONAL REPRESSOR SCO4008"/>
    <property type="match status" value="1"/>
</dbReference>
<dbReference type="SUPFAM" id="SSF46689">
    <property type="entry name" value="Homeodomain-like"/>
    <property type="match status" value="1"/>
</dbReference>
<dbReference type="InterPro" id="IPR036271">
    <property type="entry name" value="Tet_transcr_reg_TetR-rel_C_sf"/>
</dbReference>
<organism evidence="4 5">
    <name type="scientific">Sphingobacterium thalpophilum</name>
    <dbReference type="NCBI Taxonomy" id="259"/>
    <lineage>
        <taxon>Bacteria</taxon>
        <taxon>Pseudomonadati</taxon>
        <taxon>Bacteroidota</taxon>
        <taxon>Sphingobacteriia</taxon>
        <taxon>Sphingobacteriales</taxon>
        <taxon>Sphingobacteriaceae</taxon>
        <taxon>Sphingobacterium</taxon>
    </lineage>
</organism>
<proteinExistence type="predicted"/>
<dbReference type="Gene3D" id="1.10.10.60">
    <property type="entry name" value="Homeodomain-like"/>
    <property type="match status" value="1"/>
</dbReference>
<dbReference type="RefSeq" id="WP_370483067.1">
    <property type="nucleotide sequence ID" value="NZ_JBEOQA010000002.1"/>
</dbReference>
<evidence type="ECO:0000313" key="4">
    <source>
        <dbReference type="EMBL" id="MEZ0453306.1"/>
    </source>
</evidence>
<sequence length="211" mass="25059">MLKNICLMGNADVKRIKILEAATRRFAHFGMAKTTMSEIAKDLNFSKALLYYYFPDKNSLYSAVFEYVIDKMIEEIEEVIDRGGNFEEIMMYSIDMRVKIINQYYNLFEYTMKMVKELPDELERVFKESYLREVEIIEKILQLGVDAQEIHVDDLNETARILLYSLFGMRMGILKDMKNMLFPTKEEFDHILSLQKKMMKIFLNGLRYQRG</sequence>
<dbReference type="InterPro" id="IPR050109">
    <property type="entry name" value="HTH-type_TetR-like_transc_reg"/>
</dbReference>
<dbReference type="Proteomes" id="UP001566204">
    <property type="component" value="Unassembled WGS sequence"/>
</dbReference>
<feature type="DNA-binding region" description="H-T-H motif" evidence="2">
    <location>
        <begin position="35"/>
        <end position="54"/>
    </location>
</feature>
<accession>A0ABV4HFN3</accession>
<keyword evidence="5" id="KW-1185">Reference proteome</keyword>
<reference evidence="4 5" key="1">
    <citation type="submission" date="2024-06" db="EMBL/GenBank/DDBJ databases">
        <title>Soil Sphingobacterium thalpophilum.</title>
        <authorList>
            <person name="Yang J."/>
            <person name="Li J."/>
        </authorList>
    </citation>
    <scope>NUCLEOTIDE SEQUENCE [LARGE SCALE GENOMIC DNA]</scope>
    <source>
        <strain evidence="4 5">22g91tb</strain>
    </source>
</reference>
<dbReference type="SUPFAM" id="SSF48498">
    <property type="entry name" value="Tetracyclin repressor-like, C-terminal domain"/>
    <property type="match status" value="1"/>
</dbReference>